<comment type="function">
    <text evidence="13">Involved in the transmission of sensory signals from the chemoreceptors to the flagellar motors. CheA is autophosphorylated; it can transfer its phosphate group to either CheB or CheY.</text>
</comment>
<evidence type="ECO:0000256" key="2">
    <source>
        <dbReference type="ARBA" id="ARBA00004496"/>
    </source>
</evidence>
<evidence type="ECO:0000259" key="17">
    <source>
        <dbReference type="PROSITE" id="PS50851"/>
    </source>
</evidence>
<dbReference type="PRINTS" id="PR00344">
    <property type="entry name" value="BCTRLSENSOR"/>
</dbReference>
<feature type="domain" description="HPt" evidence="18">
    <location>
        <begin position="9"/>
        <end position="113"/>
    </location>
</feature>
<dbReference type="InterPro" id="IPR035891">
    <property type="entry name" value="CheY-binding_CheA"/>
</dbReference>
<dbReference type="InterPro" id="IPR004358">
    <property type="entry name" value="Sig_transdc_His_kin-like_C"/>
</dbReference>
<dbReference type="InterPro" id="IPR002545">
    <property type="entry name" value="CheW-lke_dom"/>
</dbReference>
<keyword evidence="8" id="KW-0808">Transferase</keyword>
<dbReference type="Gene3D" id="2.30.30.40">
    <property type="entry name" value="SH3 Domains"/>
    <property type="match status" value="1"/>
</dbReference>
<feature type="region of interest" description="Disordered" evidence="15">
    <location>
        <begin position="272"/>
        <end position="306"/>
    </location>
</feature>
<dbReference type="Gene3D" id="1.10.287.560">
    <property type="entry name" value="Histidine kinase CheA-like, homodimeric domain"/>
    <property type="match status" value="1"/>
</dbReference>
<evidence type="ECO:0000259" key="16">
    <source>
        <dbReference type="PROSITE" id="PS50109"/>
    </source>
</evidence>
<feature type="compositionally biased region" description="Low complexity" evidence="15">
    <location>
        <begin position="290"/>
        <end position="301"/>
    </location>
</feature>
<dbReference type="SUPFAM" id="SSF55052">
    <property type="entry name" value="CheY-binding domain of CheA"/>
    <property type="match status" value="1"/>
</dbReference>
<dbReference type="Proteomes" id="UP000018934">
    <property type="component" value="Chromosome"/>
</dbReference>
<dbReference type="InterPro" id="IPR037006">
    <property type="entry name" value="CheA-like_homodim_sf"/>
</dbReference>
<feature type="modified residue" description="Phosphohistidine" evidence="14">
    <location>
        <position position="56"/>
    </location>
</feature>
<dbReference type="PANTHER" id="PTHR43395:SF10">
    <property type="entry name" value="CHEMOTAXIS PROTEIN CHEA"/>
    <property type="match status" value="1"/>
</dbReference>
<dbReference type="InterPro" id="IPR036097">
    <property type="entry name" value="HisK_dim/P_sf"/>
</dbReference>
<evidence type="ECO:0000313" key="20">
    <source>
        <dbReference type="Proteomes" id="UP000018934"/>
    </source>
</evidence>
<dbReference type="PROSITE" id="PS50109">
    <property type="entry name" value="HIS_KIN"/>
    <property type="match status" value="1"/>
</dbReference>
<dbReference type="Gene3D" id="1.20.120.160">
    <property type="entry name" value="HPT domain"/>
    <property type="match status" value="1"/>
</dbReference>
<reference evidence="19 20" key="1">
    <citation type="journal article" date="2013" name="Stand. Genomic Sci.">
        <title>Complete genome sequence of Dehalobacter restrictus PER-K23(T.).</title>
        <authorList>
            <person name="Kruse T."/>
            <person name="Maillard J."/>
            <person name="Goodwin L."/>
            <person name="Woyke T."/>
            <person name="Teshima H."/>
            <person name="Bruce D."/>
            <person name="Detter C."/>
            <person name="Tapia R."/>
            <person name="Han C."/>
            <person name="Huntemann M."/>
            <person name="Wei C.L."/>
            <person name="Han J."/>
            <person name="Chen A."/>
            <person name="Kyrpides N."/>
            <person name="Szeto E."/>
            <person name="Markowitz V."/>
            <person name="Ivanova N."/>
            <person name="Pagani I."/>
            <person name="Pati A."/>
            <person name="Pitluck S."/>
            <person name="Nolan M."/>
            <person name="Holliger C."/>
            <person name="Smidt H."/>
        </authorList>
    </citation>
    <scope>NUCLEOTIDE SEQUENCE [LARGE SCALE GENOMIC DNA]</scope>
    <source>
        <strain evidence="20">DSM 9455</strain>
    </source>
</reference>
<dbReference type="EMBL" id="CP007033">
    <property type="protein sequence ID" value="AHF10625.1"/>
    <property type="molecule type" value="Genomic_DNA"/>
</dbReference>
<dbReference type="InterPro" id="IPR003594">
    <property type="entry name" value="HATPase_dom"/>
</dbReference>
<dbReference type="PROSITE" id="PS50894">
    <property type="entry name" value="HPT"/>
    <property type="match status" value="1"/>
</dbReference>
<sequence length="701" mass="76928">MSQADKKNMGIDLDDFLEFYLLDSQEQIEKLGSGLLELERDGENISLVNDLFRSAHSLKGASGTMGFTPIVELTHAAEDLLDKLRQGKMLVTNEIIDVLLAVTDKVKMMLAQVGQRLAISVDYGDLTSQMKTITETGALAQESKPFAGKNQAEEKEDKPGVAFALSPEETGTVREAAFASKSVYRLNVVLEPNTMMKAVRAVMTIQRLELLGNVVKIIPSIDELEVSDALEFNMLFVTNESQEDIRADILEISEIFDVRVMNYTLPESDVNPIRTEKNVEEPASMSRSKQANQPVEQNNEQPQKDVNQVHTIRVDTARMDNLINLVGEMVITRTRLVKIGQDLQTENQSDPLVSNLNEANVYLGRLMNDLQESVMRLRMVPIGTIFSRYPRLVRDFCRKTGKRIELVIHGEETELDKIVIEMIGDPLTHIIRNSVDHGIEPPEERLTVGKPEAGTITLDAYHEGNHIAIIVSDDGAGLNLDKIYKKAVEKGLISEREGLSENDIANLIFLPGFSTADQITDISGRGVGMDVVKKAITNLGGIVDIKTSRGAGTSMIIRLPLTLAIIQALLVEVGNETYAVPLSSVVETLLVNKCDIKSVGSLPMVQLRGNTLPLISLKQKFDLPESAAIHDEVYVVVVGLGDKTVGLIVDELQGQQEVVIKSLGDYLNGLPGIAGATILGDGKVTLILDIGSLLQDILIKH</sequence>
<dbReference type="InterPro" id="IPR008207">
    <property type="entry name" value="Sig_transdc_His_kin_Hpt_dom"/>
</dbReference>
<evidence type="ECO:0000256" key="5">
    <source>
        <dbReference type="ARBA" id="ARBA00022490"/>
    </source>
</evidence>
<comment type="catalytic activity">
    <reaction evidence="1">
        <text>ATP + protein L-histidine = ADP + protein N-phospho-L-histidine.</text>
        <dbReference type="EC" id="2.7.13.3"/>
    </reaction>
</comment>
<dbReference type="CDD" id="cd00731">
    <property type="entry name" value="CheA_reg"/>
    <property type="match status" value="1"/>
</dbReference>
<dbReference type="InterPro" id="IPR036061">
    <property type="entry name" value="CheW-like_dom_sf"/>
</dbReference>
<dbReference type="RefSeq" id="WP_019226126.1">
    <property type="nucleotide sequence ID" value="NZ_CP007033.1"/>
</dbReference>
<keyword evidence="11" id="KW-0067">ATP-binding</keyword>
<evidence type="ECO:0000256" key="1">
    <source>
        <dbReference type="ARBA" id="ARBA00000085"/>
    </source>
</evidence>
<evidence type="ECO:0000259" key="18">
    <source>
        <dbReference type="PROSITE" id="PS50894"/>
    </source>
</evidence>
<evidence type="ECO:0000256" key="10">
    <source>
        <dbReference type="ARBA" id="ARBA00022777"/>
    </source>
</evidence>
<keyword evidence="20" id="KW-1185">Reference proteome</keyword>
<dbReference type="CDD" id="cd16916">
    <property type="entry name" value="HATPase_CheA-like"/>
    <property type="match status" value="1"/>
</dbReference>
<dbReference type="SMART" id="SM00260">
    <property type="entry name" value="CheW"/>
    <property type="match status" value="1"/>
</dbReference>
<dbReference type="SMART" id="SM00073">
    <property type="entry name" value="HPT"/>
    <property type="match status" value="1"/>
</dbReference>
<evidence type="ECO:0000256" key="14">
    <source>
        <dbReference type="PROSITE-ProRule" id="PRU00110"/>
    </source>
</evidence>
<dbReference type="Pfam" id="PF07194">
    <property type="entry name" value="P2"/>
    <property type="match status" value="1"/>
</dbReference>
<dbReference type="InterPro" id="IPR036641">
    <property type="entry name" value="HPT_dom_sf"/>
</dbReference>
<evidence type="ECO:0000256" key="6">
    <source>
        <dbReference type="ARBA" id="ARBA00022500"/>
    </source>
</evidence>
<dbReference type="SMART" id="SM01231">
    <property type="entry name" value="H-kinase_dim"/>
    <property type="match status" value="1"/>
</dbReference>
<evidence type="ECO:0000256" key="9">
    <source>
        <dbReference type="ARBA" id="ARBA00022741"/>
    </source>
</evidence>
<dbReference type="Pfam" id="PF02895">
    <property type="entry name" value="H-kinase_dim"/>
    <property type="match status" value="1"/>
</dbReference>
<feature type="domain" description="CheW-like" evidence="17">
    <location>
        <begin position="565"/>
        <end position="699"/>
    </location>
</feature>
<dbReference type="InterPro" id="IPR005467">
    <property type="entry name" value="His_kinase_dom"/>
</dbReference>
<dbReference type="InterPro" id="IPR004105">
    <property type="entry name" value="CheA-like_dim"/>
</dbReference>
<dbReference type="InterPro" id="IPR037052">
    <property type="entry name" value="CheA-like_P2_sf"/>
</dbReference>
<keyword evidence="6" id="KW-0145">Chemotaxis</keyword>
<evidence type="ECO:0000256" key="3">
    <source>
        <dbReference type="ARBA" id="ARBA00012438"/>
    </source>
</evidence>
<name>A0ABM5P7P6_DEHRP</name>
<dbReference type="Gene3D" id="3.30.565.10">
    <property type="entry name" value="Histidine kinase-like ATPase, C-terminal domain"/>
    <property type="match status" value="1"/>
</dbReference>
<protein>
    <recommendedName>
        <fullName evidence="4">Chemotaxis protein CheA</fullName>
        <ecNumber evidence="3">2.7.13.3</ecNumber>
    </recommendedName>
</protein>
<dbReference type="SUPFAM" id="SSF50341">
    <property type="entry name" value="CheW-like"/>
    <property type="match status" value="1"/>
</dbReference>
<feature type="domain" description="Histidine kinase" evidence="16">
    <location>
        <begin position="307"/>
        <end position="563"/>
    </location>
</feature>
<evidence type="ECO:0000256" key="15">
    <source>
        <dbReference type="SAM" id="MobiDB-lite"/>
    </source>
</evidence>
<dbReference type="SUPFAM" id="SSF47226">
    <property type="entry name" value="Histidine-containing phosphotransfer domain, HPT domain"/>
    <property type="match status" value="1"/>
</dbReference>
<dbReference type="Pfam" id="PF01627">
    <property type="entry name" value="Hpt"/>
    <property type="match status" value="1"/>
</dbReference>
<evidence type="ECO:0000256" key="7">
    <source>
        <dbReference type="ARBA" id="ARBA00022553"/>
    </source>
</evidence>
<dbReference type="PROSITE" id="PS50851">
    <property type="entry name" value="CHEW"/>
    <property type="match status" value="1"/>
</dbReference>
<dbReference type="InterPro" id="IPR010808">
    <property type="entry name" value="CheA_P2-bd"/>
</dbReference>
<dbReference type="Pfam" id="PF01584">
    <property type="entry name" value="CheW"/>
    <property type="match status" value="1"/>
</dbReference>
<dbReference type="InterPro" id="IPR036890">
    <property type="entry name" value="HATPase_C_sf"/>
</dbReference>
<dbReference type="PANTHER" id="PTHR43395">
    <property type="entry name" value="SENSOR HISTIDINE KINASE CHEA"/>
    <property type="match status" value="1"/>
</dbReference>
<dbReference type="CDD" id="cd00088">
    <property type="entry name" value="HPT"/>
    <property type="match status" value="1"/>
</dbReference>
<evidence type="ECO:0000256" key="12">
    <source>
        <dbReference type="ARBA" id="ARBA00023012"/>
    </source>
</evidence>
<keyword evidence="7 14" id="KW-0597">Phosphoprotein</keyword>
<dbReference type="EC" id="2.7.13.3" evidence="3"/>
<keyword evidence="10" id="KW-0418">Kinase</keyword>
<gene>
    <name evidence="19" type="ORF">DEHRE_11560</name>
</gene>
<proteinExistence type="predicted"/>
<evidence type="ECO:0000256" key="8">
    <source>
        <dbReference type="ARBA" id="ARBA00022679"/>
    </source>
</evidence>
<evidence type="ECO:0000256" key="4">
    <source>
        <dbReference type="ARBA" id="ARBA00021495"/>
    </source>
</evidence>
<keyword evidence="5" id="KW-0963">Cytoplasm</keyword>
<dbReference type="InterPro" id="IPR051315">
    <property type="entry name" value="Bact_Chemotaxis_CheA"/>
</dbReference>
<organism evidence="19 20">
    <name type="scientific">Dehalobacter restrictus (strain DSM 9455 / PER-K23)</name>
    <dbReference type="NCBI Taxonomy" id="871738"/>
    <lineage>
        <taxon>Bacteria</taxon>
        <taxon>Bacillati</taxon>
        <taxon>Bacillota</taxon>
        <taxon>Clostridia</taxon>
        <taxon>Eubacteriales</taxon>
        <taxon>Desulfitobacteriaceae</taxon>
        <taxon>Dehalobacter</taxon>
    </lineage>
</organism>
<dbReference type="SUPFAM" id="SSF47384">
    <property type="entry name" value="Homodimeric domain of signal transducing histidine kinase"/>
    <property type="match status" value="1"/>
</dbReference>
<comment type="subcellular location">
    <subcellularLocation>
        <location evidence="2">Cytoplasm</location>
    </subcellularLocation>
</comment>
<dbReference type="Pfam" id="PF02518">
    <property type="entry name" value="HATPase_c"/>
    <property type="match status" value="1"/>
</dbReference>
<dbReference type="Gene3D" id="3.30.70.1110">
    <property type="entry name" value="Histidine kinase CheA-like, P2 response regulator-binding domain"/>
    <property type="match status" value="1"/>
</dbReference>
<evidence type="ECO:0000256" key="11">
    <source>
        <dbReference type="ARBA" id="ARBA00022840"/>
    </source>
</evidence>
<dbReference type="SUPFAM" id="SSF55874">
    <property type="entry name" value="ATPase domain of HSP90 chaperone/DNA topoisomerase II/histidine kinase"/>
    <property type="match status" value="1"/>
</dbReference>
<dbReference type="SMART" id="SM00387">
    <property type="entry name" value="HATPase_c"/>
    <property type="match status" value="1"/>
</dbReference>
<evidence type="ECO:0000313" key="19">
    <source>
        <dbReference type="EMBL" id="AHF10625.1"/>
    </source>
</evidence>
<evidence type="ECO:0000256" key="13">
    <source>
        <dbReference type="ARBA" id="ARBA00035100"/>
    </source>
</evidence>
<keyword evidence="12" id="KW-0902">Two-component regulatory system</keyword>
<accession>A0ABM5P7P6</accession>
<keyword evidence="9" id="KW-0547">Nucleotide-binding</keyword>